<dbReference type="InterPro" id="IPR009003">
    <property type="entry name" value="Peptidase_S1_PA"/>
</dbReference>
<dbReference type="Gene3D" id="2.40.10.10">
    <property type="entry name" value="Trypsin-like serine proteases"/>
    <property type="match status" value="1"/>
</dbReference>
<protein>
    <recommendedName>
        <fullName evidence="2">Peptidase S1 domain-containing protein</fullName>
    </recommendedName>
</protein>
<dbReference type="Pfam" id="PF00089">
    <property type="entry name" value="Trypsin"/>
    <property type="match status" value="1"/>
</dbReference>
<dbReference type="GO" id="GO:0006508">
    <property type="term" value="P:proteolysis"/>
    <property type="evidence" value="ECO:0007669"/>
    <property type="project" value="InterPro"/>
</dbReference>
<dbReference type="PROSITE" id="PS50240">
    <property type="entry name" value="TRYPSIN_DOM"/>
    <property type="match status" value="1"/>
</dbReference>
<proteinExistence type="predicted"/>
<feature type="chain" id="PRO_5012351139" description="Peptidase S1 domain-containing protein" evidence="1">
    <location>
        <begin position="23"/>
        <end position="428"/>
    </location>
</feature>
<evidence type="ECO:0000313" key="3">
    <source>
        <dbReference type="EMBL" id="ASD62214.1"/>
    </source>
</evidence>
<evidence type="ECO:0000256" key="1">
    <source>
        <dbReference type="SAM" id="SignalP"/>
    </source>
</evidence>
<gene>
    <name evidence="3" type="ORF">B9G79_00855</name>
</gene>
<dbReference type="GO" id="GO:0004252">
    <property type="term" value="F:serine-type endopeptidase activity"/>
    <property type="evidence" value="ECO:0007669"/>
    <property type="project" value="InterPro"/>
</dbReference>
<dbReference type="InterPro" id="IPR001254">
    <property type="entry name" value="Trypsin_dom"/>
</dbReference>
<dbReference type="PANTHER" id="PTHR24260">
    <property type="match status" value="1"/>
</dbReference>
<dbReference type="SUPFAM" id="SSF50494">
    <property type="entry name" value="Trypsin-like serine proteases"/>
    <property type="match status" value="1"/>
</dbReference>
<evidence type="ECO:0000259" key="2">
    <source>
        <dbReference type="PROSITE" id="PS50240"/>
    </source>
</evidence>
<accession>A0A1Z3N414</accession>
<dbReference type="AlphaFoldDB" id="A0A1Z3N414"/>
<dbReference type="SMART" id="SM00020">
    <property type="entry name" value="Tryp_SPc"/>
    <property type="match status" value="1"/>
</dbReference>
<dbReference type="PROSITE" id="PS51257">
    <property type="entry name" value="PROKAR_LIPOPROTEIN"/>
    <property type="match status" value="1"/>
</dbReference>
<dbReference type="InterPro" id="IPR001314">
    <property type="entry name" value="Peptidase_S1A"/>
</dbReference>
<dbReference type="OrthoDB" id="5290116at2"/>
<dbReference type="RefSeq" id="WP_088563871.1">
    <property type="nucleotide sequence ID" value="NZ_CP020946.1"/>
</dbReference>
<dbReference type="Proteomes" id="UP000197003">
    <property type="component" value="Chromosome"/>
</dbReference>
<dbReference type="PRINTS" id="PR00722">
    <property type="entry name" value="CHYMOTRYPSIN"/>
</dbReference>
<name>A0A1Z3N414_BDEBC</name>
<dbReference type="InterPro" id="IPR051333">
    <property type="entry name" value="CLIP_Serine_Protease"/>
</dbReference>
<organism evidence="3 4">
    <name type="scientific">Bdellovibrio bacteriovorus</name>
    <dbReference type="NCBI Taxonomy" id="959"/>
    <lineage>
        <taxon>Bacteria</taxon>
        <taxon>Pseudomonadati</taxon>
        <taxon>Bdellovibrionota</taxon>
        <taxon>Bdellovibrionia</taxon>
        <taxon>Bdellovibrionales</taxon>
        <taxon>Pseudobdellovibrionaceae</taxon>
        <taxon>Bdellovibrio</taxon>
    </lineage>
</organism>
<reference evidence="3 4" key="1">
    <citation type="submission" date="2017-04" db="EMBL/GenBank/DDBJ databases">
        <title>Whole genome sequence of Bdellovibrio bacteriovorus strain SSB218315.</title>
        <authorList>
            <person name="Oyedara O."/>
            <person name="Rodriguez-Perez M.A."/>
        </authorList>
    </citation>
    <scope>NUCLEOTIDE SEQUENCE [LARGE SCALE GENOMIC DNA]</scope>
    <source>
        <strain evidence="3 4">SSB218315</strain>
    </source>
</reference>
<sequence length="428" mass="46213">MRNLSILILSLFAISCSNSSNNYHVSVEEQSAIIGGSPVVKTSPIATGTVGVGVVFYNKDQVVARTQCSGVLISTKAVLTAASCFFKQGVATNSYKAFVFYGTIVNDPTTVTEWAGKVVVHPNYNPANPAMQYRDLAVVELAKPANKLYQPVKILNDLSKIRVGSTLLFAGFGVDSLEPFRYSSVMRSALMSVQKVGISEFEIAPTKYSRVCVGDAGGPVFLNTTAGIELVGVNRSNFSGEGADQCQTAIGVARIDFNKGFLAPYLQDNRRKLYVLSAVTDRGYPVLQMGYGPNRESVVKQFEYGAAIRRYVKEAIECSEGWVATVNHAHYRVHGASCGATTKEQSLSKALEKCRQANSQCGVAAADHNMSVSWGYFVPGDHLEVPDYFFFDGKSDGGGEHCAFGQNCTPMGAAMLNRLGFVDITGRR</sequence>
<keyword evidence="1" id="KW-0732">Signal</keyword>
<evidence type="ECO:0000313" key="4">
    <source>
        <dbReference type="Proteomes" id="UP000197003"/>
    </source>
</evidence>
<feature type="domain" description="Peptidase S1" evidence="2">
    <location>
        <begin position="33"/>
        <end position="271"/>
    </location>
</feature>
<dbReference type="InterPro" id="IPR043504">
    <property type="entry name" value="Peptidase_S1_PA_chymotrypsin"/>
</dbReference>
<dbReference type="PANTHER" id="PTHR24260:SF136">
    <property type="entry name" value="GH08193P-RELATED"/>
    <property type="match status" value="1"/>
</dbReference>
<feature type="signal peptide" evidence="1">
    <location>
        <begin position="1"/>
        <end position="22"/>
    </location>
</feature>
<dbReference type="EMBL" id="CP020946">
    <property type="protein sequence ID" value="ASD62214.1"/>
    <property type="molecule type" value="Genomic_DNA"/>
</dbReference>